<dbReference type="InterPro" id="IPR001144">
    <property type="entry name" value="Enterotoxin_A"/>
</dbReference>
<keyword evidence="5" id="KW-0472">Membrane</keyword>
<keyword evidence="4" id="KW-1015">Disulfide bond</keyword>
<keyword evidence="3" id="KW-0843">Virulence</keyword>
<evidence type="ECO:0000313" key="7">
    <source>
        <dbReference type="EMBL" id="CRK25889.1"/>
    </source>
</evidence>
<evidence type="ECO:0000256" key="2">
    <source>
        <dbReference type="ARBA" id="ARBA00022729"/>
    </source>
</evidence>
<keyword evidence="5" id="KW-1133">Transmembrane helix</keyword>
<evidence type="ECO:0000256" key="6">
    <source>
        <dbReference type="SAM" id="SignalP"/>
    </source>
</evidence>
<keyword evidence="2 6" id="KW-0732">Signal</keyword>
<organism evidence="7 8">
    <name type="scientific">Verticillium longisporum</name>
    <name type="common">Verticillium dahliae var. longisporum</name>
    <dbReference type="NCBI Taxonomy" id="100787"/>
    <lineage>
        <taxon>Eukaryota</taxon>
        <taxon>Fungi</taxon>
        <taxon>Dikarya</taxon>
        <taxon>Ascomycota</taxon>
        <taxon>Pezizomycotina</taxon>
        <taxon>Sordariomycetes</taxon>
        <taxon>Hypocreomycetidae</taxon>
        <taxon>Glomerellales</taxon>
        <taxon>Plectosphaerellaceae</taxon>
        <taxon>Verticillium</taxon>
    </lineage>
</organism>
<evidence type="ECO:0008006" key="9">
    <source>
        <dbReference type="Google" id="ProtNLM"/>
    </source>
</evidence>
<evidence type="ECO:0000256" key="1">
    <source>
        <dbReference type="ARBA" id="ARBA00022656"/>
    </source>
</evidence>
<feature type="chain" id="PRO_5002566584" description="Carboxylic ester hydrolase" evidence="6">
    <location>
        <begin position="25"/>
        <end position="348"/>
    </location>
</feature>
<dbReference type="GO" id="GO:0005886">
    <property type="term" value="C:plasma membrane"/>
    <property type="evidence" value="ECO:0007669"/>
    <property type="project" value="InterPro"/>
</dbReference>
<dbReference type="EMBL" id="CVQH01019779">
    <property type="protein sequence ID" value="CRK25889.1"/>
    <property type="molecule type" value="Genomic_DNA"/>
</dbReference>
<dbReference type="AlphaFoldDB" id="A0A0G4LV96"/>
<dbReference type="GO" id="GO:0090729">
    <property type="term" value="F:toxin activity"/>
    <property type="evidence" value="ECO:0007669"/>
    <property type="project" value="UniProtKB-KW"/>
</dbReference>
<accession>A0A0G4LV96</accession>
<feature type="signal peptide" evidence="6">
    <location>
        <begin position="1"/>
        <end position="24"/>
    </location>
</feature>
<dbReference type="PRINTS" id="PR00771">
    <property type="entry name" value="ENTEROTOXINA"/>
</dbReference>
<evidence type="ECO:0000256" key="3">
    <source>
        <dbReference type="ARBA" id="ARBA00023026"/>
    </source>
</evidence>
<reference evidence="7 8" key="1">
    <citation type="submission" date="2015-05" db="EMBL/GenBank/DDBJ databases">
        <authorList>
            <person name="Wang D.B."/>
            <person name="Wang M."/>
        </authorList>
    </citation>
    <scope>NUCLEOTIDE SEQUENCE [LARGE SCALE GENOMIC DNA]</scope>
    <source>
        <strain evidence="7">VL1</strain>
    </source>
</reference>
<protein>
    <recommendedName>
        <fullName evidence="9">Carboxylic ester hydrolase</fullName>
    </recommendedName>
</protein>
<feature type="transmembrane region" description="Helical" evidence="5">
    <location>
        <begin position="277"/>
        <end position="301"/>
    </location>
</feature>
<dbReference type="Gene3D" id="3.90.210.10">
    <property type="entry name" value="Heat-Labile Enterotoxin, subunit A"/>
    <property type="match status" value="1"/>
</dbReference>
<evidence type="ECO:0000313" key="8">
    <source>
        <dbReference type="Proteomes" id="UP000044602"/>
    </source>
</evidence>
<keyword evidence="1" id="KW-0800">Toxin</keyword>
<keyword evidence="8" id="KW-1185">Reference proteome</keyword>
<evidence type="ECO:0000256" key="5">
    <source>
        <dbReference type="SAM" id="Phobius"/>
    </source>
</evidence>
<evidence type="ECO:0000256" key="4">
    <source>
        <dbReference type="ARBA" id="ARBA00023157"/>
    </source>
</evidence>
<dbReference type="Proteomes" id="UP000044602">
    <property type="component" value="Unassembled WGS sequence"/>
</dbReference>
<keyword evidence="5" id="KW-0812">Transmembrane</keyword>
<proteinExistence type="predicted"/>
<feature type="transmembrane region" description="Helical" evidence="5">
    <location>
        <begin position="313"/>
        <end position="336"/>
    </location>
</feature>
<dbReference type="Pfam" id="PF01375">
    <property type="entry name" value="Enterotoxin_a"/>
    <property type="match status" value="1"/>
</dbReference>
<gene>
    <name evidence="7" type="ORF">BN1708_014355</name>
</gene>
<dbReference type="SUPFAM" id="SSF56399">
    <property type="entry name" value="ADP-ribosylation"/>
    <property type="match status" value="1"/>
</dbReference>
<sequence length="348" mass="36279">MAQNKGIHLILPLFLALWSSLCCGLQIVYRASSRPPHEIEAAGGFVPRGGAGFQAVAPNTSLFNHAHGAANGFSRMNDGYVSTTSSIDVAMGWIRDHHGGDGYVYAIAAVLLLAAGSSPVTSSTYFWLALNTSRLGENLIEITPADTSQSDNPLSPIVEGLFGDLRDDLINGLGEGVQDLQGALVGNLTSRLGVRDAYGLFVRNICEGTYASESAGSAMEFNDCLPYEDKSAGLRRIAASIPSTFALGPANVSIPLVEALSSTLDSALSLATRGAKALFALLIISALATGTSVVASTLTVILAPRRWLVRTNLLASVLGGLSLPLSATVTTGLILIGSSALKEVGYYH</sequence>
<name>A0A0G4LV96_VERLO</name>